<feature type="compositionally biased region" description="Low complexity" evidence="1">
    <location>
        <begin position="106"/>
        <end position="123"/>
    </location>
</feature>
<dbReference type="VEuPathDB" id="FungiDB:RhiirA1_541966"/>
<evidence type="ECO:0000313" key="3">
    <source>
        <dbReference type="Proteomes" id="UP000233469"/>
    </source>
</evidence>
<dbReference type="EMBL" id="LLXL01005046">
    <property type="protein sequence ID" value="PKK56849.1"/>
    <property type="molecule type" value="Genomic_DNA"/>
</dbReference>
<evidence type="ECO:0000256" key="1">
    <source>
        <dbReference type="SAM" id="MobiDB-lite"/>
    </source>
</evidence>
<organism evidence="2 3">
    <name type="scientific">Rhizophagus irregularis</name>
    <dbReference type="NCBI Taxonomy" id="588596"/>
    <lineage>
        <taxon>Eukaryota</taxon>
        <taxon>Fungi</taxon>
        <taxon>Fungi incertae sedis</taxon>
        <taxon>Mucoromycota</taxon>
        <taxon>Glomeromycotina</taxon>
        <taxon>Glomeromycetes</taxon>
        <taxon>Glomerales</taxon>
        <taxon>Glomeraceae</taxon>
        <taxon>Rhizophagus</taxon>
    </lineage>
</organism>
<feature type="region of interest" description="Disordered" evidence="1">
    <location>
        <begin position="98"/>
        <end position="134"/>
    </location>
</feature>
<dbReference type="AlphaFoldDB" id="A0A2N1M5G1"/>
<dbReference type="VEuPathDB" id="FungiDB:RhiirFUN_012594"/>
<comment type="caution">
    <text evidence="2">The sequence shown here is derived from an EMBL/GenBank/DDBJ whole genome shotgun (WGS) entry which is preliminary data.</text>
</comment>
<reference evidence="2 3" key="2">
    <citation type="submission" date="2017-10" db="EMBL/GenBank/DDBJ databases">
        <title>Extensive intraspecific genome diversity in a model arbuscular mycorrhizal fungus.</title>
        <authorList>
            <person name="Chen E.C.H."/>
            <person name="Morin E."/>
            <person name="Baudet D."/>
            <person name="Noel J."/>
            <person name="Ndikumana S."/>
            <person name="Charron P."/>
            <person name="St-Onge C."/>
            <person name="Giorgi J."/>
            <person name="Grigoriev I.V."/>
            <person name="Roux C."/>
            <person name="Martin F.M."/>
            <person name="Corradi N."/>
        </authorList>
    </citation>
    <scope>NUCLEOTIDE SEQUENCE [LARGE SCALE GENOMIC DNA]</scope>
    <source>
        <strain evidence="2 3">C2</strain>
    </source>
</reference>
<evidence type="ECO:0000313" key="2">
    <source>
        <dbReference type="EMBL" id="PKK56849.1"/>
    </source>
</evidence>
<dbReference type="VEuPathDB" id="FungiDB:FUN_014948"/>
<name>A0A2N1M5G1_9GLOM</name>
<accession>A0A2N1M5G1</accession>
<reference evidence="2 3" key="1">
    <citation type="submission" date="2016-04" db="EMBL/GenBank/DDBJ databases">
        <title>Genome analyses suggest a sexual origin of heterokaryosis in a supposedly ancient asexual fungus.</title>
        <authorList>
            <person name="Ropars J."/>
            <person name="Sedzielewska K."/>
            <person name="Noel J."/>
            <person name="Charron P."/>
            <person name="Farinelli L."/>
            <person name="Marton T."/>
            <person name="Kruger M."/>
            <person name="Pelin A."/>
            <person name="Brachmann A."/>
            <person name="Corradi N."/>
        </authorList>
    </citation>
    <scope>NUCLEOTIDE SEQUENCE [LARGE SCALE GENOMIC DNA]</scope>
    <source>
        <strain evidence="2 3">C2</strain>
    </source>
</reference>
<dbReference type="Proteomes" id="UP000233469">
    <property type="component" value="Unassembled WGS sequence"/>
</dbReference>
<protein>
    <submittedName>
        <fullName evidence="2">Uncharacterized protein</fullName>
    </submittedName>
</protein>
<sequence>MSSELEVLKQRIIELEAENAEIPDLRRKISEFDAERVDLRRKLSVSDAEIAELKRSNNEFLRANKEYNERRDAENAKLKARIEELESENIEVRDRLTKVEQKQSQNDITPNDNTPNNNSSNFNSGAVHLEKSSEEKEMDYFLDEEDKKIVGEDIRRRNKEKKLQRESAKNQALAVTSVDSKLSRDKKTVTIGNDQDLKLSLNTGDNISTPSSIEDNLSCDTKMITCTDSEDAPPDEMSGPIATQPLDRNQVTEQTLKHELSRPISSVASVELHDESILNNAIEGSTQRLAYWIDEAIRMGLKEILCLYHYSLEFEEKVKNITADGKTKDKTARSMIYKEMLQYLPNVTLGNLRIRTHRAKNILMLFGEKGVGIDRIKLVTCSASDISRLTNTQIQNIIDYVNDKIVTNNDQSHVTSKTVTIGNDQSHDLPPATPQASVSPVSIPRTKPTYDRSYFRNKTLDQYPNLYREYSSEDFDYYGITDKTLCRPSRTCPLCKLGHDDDESIEGRYKAGSYFIKCEQCEIEITA</sequence>
<proteinExistence type="predicted"/>
<gene>
    <name evidence="2" type="ORF">RhiirC2_827621</name>
</gene>